<evidence type="ECO:0000313" key="2">
    <source>
        <dbReference type="EMBL" id="KAK3702000.1"/>
    </source>
</evidence>
<sequence>MPVAETPILTVPWLARSFPLMGINLFGVLGFPAGPALTGTRFLSHVTHVCVSSVSSFTLMHAFFVLLPASLTRLWCYLCCAVKTRFYNSFTEMLVGKYYPSLEKILGKGTDQIDPPDPDNSGLWLVSKNMTEQCWSSWRPSEVANAF</sequence>
<dbReference type="AlphaFoldDB" id="A0AAE1CK75"/>
<keyword evidence="3" id="KW-1185">Reference proteome</keyword>
<dbReference type="EMBL" id="JAWDGP010007871">
    <property type="protein sequence ID" value="KAK3702000.1"/>
    <property type="molecule type" value="Genomic_DNA"/>
</dbReference>
<evidence type="ECO:0000256" key="1">
    <source>
        <dbReference type="SAM" id="Phobius"/>
    </source>
</evidence>
<protein>
    <submittedName>
        <fullName evidence="2">Uncharacterized protein</fullName>
    </submittedName>
</protein>
<comment type="caution">
    <text evidence="2">The sequence shown here is derived from an EMBL/GenBank/DDBJ whole genome shotgun (WGS) entry which is preliminary data.</text>
</comment>
<gene>
    <name evidence="2" type="ORF">RRG08_017890</name>
</gene>
<feature type="transmembrane region" description="Helical" evidence="1">
    <location>
        <begin position="49"/>
        <end position="71"/>
    </location>
</feature>
<name>A0AAE1CK75_9GAST</name>
<evidence type="ECO:0000313" key="3">
    <source>
        <dbReference type="Proteomes" id="UP001283361"/>
    </source>
</evidence>
<accession>A0AAE1CK75</accession>
<dbReference type="Proteomes" id="UP001283361">
    <property type="component" value="Unassembled WGS sequence"/>
</dbReference>
<proteinExistence type="predicted"/>
<feature type="transmembrane region" description="Helical" evidence="1">
    <location>
        <begin position="20"/>
        <end position="37"/>
    </location>
</feature>
<organism evidence="2 3">
    <name type="scientific">Elysia crispata</name>
    <name type="common">lettuce slug</name>
    <dbReference type="NCBI Taxonomy" id="231223"/>
    <lineage>
        <taxon>Eukaryota</taxon>
        <taxon>Metazoa</taxon>
        <taxon>Spiralia</taxon>
        <taxon>Lophotrochozoa</taxon>
        <taxon>Mollusca</taxon>
        <taxon>Gastropoda</taxon>
        <taxon>Heterobranchia</taxon>
        <taxon>Euthyneura</taxon>
        <taxon>Panpulmonata</taxon>
        <taxon>Sacoglossa</taxon>
        <taxon>Placobranchoidea</taxon>
        <taxon>Plakobranchidae</taxon>
        <taxon>Elysia</taxon>
    </lineage>
</organism>
<keyword evidence="1" id="KW-0812">Transmembrane</keyword>
<reference evidence="2" key="1">
    <citation type="journal article" date="2023" name="G3 (Bethesda)">
        <title>A reference genome for the long-term kleptoplast-retaining sea slug Elysia crispata morphotype clarki.</title>
        <authorList>
            <person name="Eastman K.E."/>
            <person name="Pendleton A.L."/>
            <person name="Shaikh M.A."/>
            <person name="Suttiyut T."/>
            <person name="Ogas R."/>
            <person name="Tomko P."/>
            <person name="Gavelis G."/>
            <person name="Widhalm J.R."/>
            <person name="Wisecaver J.H."/>
        </authorList>
    </citation>
    <scope>NUCLEOTIDE SEQUENCE</scope>
    <source>
        <strain evidence="2">ECLA1</strain>
    </source>
</reference>
<keyword evidence="1" id="KW-1133">Transmembrane helix</keyword>
<keyword evidence="1" id="KW-0472">Membrane</keyword>